<name>A0A1T3CY13_9HYPO</name>
<sequence length="226" mass="24876">MPATIYVPSSRPDTPSNAPGHILTQSSSTATNAFKSDSTLRTVDALVRQRAISYPEDHIVSYPRSGIDFIDYNLRELDVFAWRAANRYAQYVPARKSSQEKPRVVALLGLSNFEYLITLLALTKLGHTVLLVSTRITVEAVESLINATSAATIIADKRHSNTAKAVQGLVPSLQLLDIVDRAVFEYSIEAHGDTQLDTQLDAEIETQNIAFIIHSSGKPSTEPYFD</sequence>
<keyword evidence="5" id="KW-1185">Reference proteome</keyword>
<dbReference type="Proteomes" id="UP000191004">
    <property type="component" value="Unassembled WGS sequence"/>
</dbReference>
<dbReference type="SUPFAM" id="SSF56801">
    <property type="entry name" value="Acetyl-CoA synthetase-like"/>
    <property type="match status" value="1"/>
</dbReference>
<feature type="domain" description="AMP-dependent synthetase/ligase" evidence="3">
    <location>
        <begin position="83"/>
        <end position="217"/>
    </location>
</feature>
<comment type="caution">
    <text evidence="4">The sequence shown here is derived from an EMBL/GenBank/DDBJ whole genome shotgun (WGS) entry which is preliminary data.</text>
</comment>
<dbReference type="Pfam" id="PF00501">
    <property type="entry name" value="AMP-binding"/>
    <property type="match status" value="1"/>
</dbReference>
<evidence type="ECO:0000259" key="3">
    <source>
        <dbReference type="Pfam" id="PF00501"/>
    </source>
</evidence>
<dbReference type="Gene3D" id="3.40.50.12780">
    <property type="entry name" value="N-terminal domain of ligase-like"/>
    <property type="match status" value="1"/>
</dbReference>
<dbReference type="PANTHER" id="PTHR43201">
    <property type="entry name" value="ACYL-COA SYNTHETASE"/>
    <property type="match status" value="1"/>
</dbReference>
<feature type="compositionally biased region" description="Polar residues" evidence="2">
    <location>
        <begin position="11"/>
        <end position="22"/>
    </location>
</feature>
<evidence type="ECO:0000256" key="2">
    <source>
        <dbReference type="SAM" id="MobiDB-lite"/>
    </source>
</evidence>
<reference evidence="4 5" key="1">
    <citation type="submission" date="2016-04" db="EMBL/GenBank/DDBJ databases">
        <title>Multiple horizontal gene transfer events from other fungi enriched the ability of the initially mycotrophic fungus Trichoderma (Ascomycota) to feed on dead plant biomass.</title>
        <authorList>
            <person name="Atanasova L."/>
            <person name="Chenthamara K."/>
            <person name="Zhang J."/>
            <person name="Grujic M."/>
            <person name="Henrissat B."/>
            <person name="Kuo A."/>
            <person name="Aertz A."/>
            <person name="Salamov A."/>
            <person name="Lipzen A."/>
            <person name="Labutti K."/>
            <person name="Barry K."/>
            <person name="Miao Y."/>
            <person name="Rahimi M.J."/>
            <person name="Shen Q."/>
            <person name="Grigoriev I.V."/>
            <person name="Kubicek C.P."/>
            <person name="Druzhinina I.S."/>
        </authorList>
    </citation>
    <scope>NUCLEOTIDE SEQUENCE [LARGE SCALE GENOMIC DNA]</scope>
    <source>
        <strain evidence="4 5">NJAU 4742</strain>
    </source>
</reference>
<proteinExistence type="inferred from homology"/>
<dbReference type="EMBL" id="LVVK01000003">
    <property type="protein sequence ID" value="OPB45998.1"/>
    <property type="molecule type" value="Genomic_DNA"/>
</dbReference>
<dbReference type="InterPro" id="IPR000873">
    <property type="entry name" value="AMP-dep_synth/lig_dom"/>
</dbReference>
<evidence type="ECO:0000256" key="1">
    <source>
        <dbReference type="ARBA" id="ARBA00006432"/>
    </source>
</evidence>
<feature type="region of interest" description="Disordered" evidence="2">
    <location>
        <begin position="1"/>
        <end position="22"/>
    </location>
</feature>
<dbReference type="GO" id="GO:0031956">
    <property type="term" value="F:medium-chain fatty acid-CoA ligase activity"/>
    <property type="evidence" value="ECO:0007669"/>
    <property type="project" value="TreeGrafter"/>
</dbReference>
<accession>A0A1T3CY13</accession>
<gene>
    <name evidence="4" type="ORF">A0O28_0061180</name>
</gene>
<protein>
    <recommendedName>
        <fullName evidence="3">AMP-dependent synthetase/ligase domain-containing protein</fullName>
    </recommendedName>
</protein>
<dbReference type="AlphaFoldDB" id="A0A1T3CY13"/>
<comment type="similarity">
    <text evidence="1">Belongs to the ATP-dependent AMP-binding enzyme family.</text>
</comment>
<organism evidence="4 5">
    <name type="scientific">Trichoderma guizhouense</name>
    <dbReference type="NCBI Taxonomy" id="1491466"/>
    <lineage>
        <taxon>Eukaryota</taxon>
        <taxon>Fungi</taxon>
        <taxon>Dikarya</taxon>
        <taxon>Ascomycota</taxon>
        <taxon>Pezizomycotina</taxon>
        <taxon>Sordariomycetes</taxon>
        <taxon>Hypocreomycetidae</taxon>
        <taxon>Hypocreales</taxon>
        <taxon>Hypocreaceae</taxon>
        <taxon>Trichoderma</taxon>
    </lineage>
</organism>
<dbReference type="PANTHER" id="PTHR43201:SF8">
    <property type="entry name" value="ACYL-COA SYNTHETASE FAMILY MEMBER 3"/>
    <property type="match status" value="1"/>
</dbReference>
<dbReference type="InterPro" id="IPR042099">
    <property type="entry name" value="ANL_N_sf"/>
</dbReference>
<evidence type="ECO:0000313" key="5">
    <source>
        <dbReference type="Proteomes" id="UP000191004"/>
    </source>
</evidence>
<evidence type="ECO:0000313" key="4">
    <source>
        <dbReference type="EMBL" id="OPB45998.1"/>
    </source>
</evidence>
<dbReference type="GO" id="GO:0006631">
    <property type="term" value="P:fatty acid metabolic process"/>
    <property type="evidence" value="ECO:0007669"/>
    <property type="project" value="TreeGrafter"/>
</dbReference>